<dbReference type="PANTHER" id="PTHR36837:SF4">
    <property type="entry name" value="BLR0908 PROTEIN"/>
    <property type="match status" value="1"/>
</dbReference>
<dbReference type="InterPro" id="IPR051321">
    <property type="entry name" value="PHA/PHB_synthase"/>
</dbReference>
<dbReference type="Pfam" id="PF00561">
    <property type="entry name" value="Abhydrolase_1"/>
    <property type="match status" value="1"/>
</dbReference>
<gene>
    <name evidence="3" type="ORF">SAMN05421742_104145</name>
</gene>
<dbReference type="SUPFAM" id="SSF53474">
    <property type="entry name" value="alpha/beta-Hydrolases"/>
    <property type="match status" value="1"/>
</dbReference>
<accession>A0A1G7ZLE5</accession>
<protein>
    <recommendedName>
        <fullName evidence="2">AB hydrolase-1 domain-containing protein</fullName>
    </recommendedName>
</protein>
<dbReference type="InterPro" id="IPR000073">
    <property type="entry name" value="AB_hydrolase_1"/>
</dbReference>
<dbReference type="Proteomes" id="UP000217076">
    <property type="component" value="Unassembled WGS sequence"/>
</dbReference>
<reference evidence="4" key="1">
    <citation type="submission" date="2016-10" db="EMBL/GenBank/DDBJ databases">
        <authorList>
            <person name="Varghese N."/>
            <person name="Submissions S."/>
        </authorList>
    </citation>
    <scope>NUCLEOTIDE SEQUENCE [LARGE SCALE GENOMIC DNA]</scope>
    <source>
        <strain evidence="4">930I</strain>
    </source>
</reference>
<sequence>MPPWKPPGTPDPHSLLAAGTDPTLLLNALEHEADRRLVAFLDGVLAYRRRPRPPRPPPAPAVWREGTTTLRAPPAPSDGPVVLIVPSLVNRAYILDLAPQRSFIAHLAASGLRPLLLDWDAPGETERAFTLDDYVSGRLERALGVARQLNGGRAPVLLGYCMGGTLAAGLALTTPQPPAALITLAAPWDFHAAASGGLPPDSLWPLLEPVVQALGELPVDLIQMLFAALDPGLVPAKFRRFAGWAEDDPRAIWFIRLEDWLNDGVALAGPLARQCLEDWYGANQPARNQWTLNGHTVDPTKARCPALIVRSTSDRIVPDASAKALGDTWKEADALPLSAGHIGMMAGSHATTSLYQPLTTWLEHHLPTSGA</sequence>
<proteinExistence type="predicted"/>
<name>A0A1G7ZLE5_9PROT</name>
<evidence type="ECO:0000313" key="4">
    <source>
        <dbReference type="Proteomes" id="UP000217076"/>
    </source>
</evidence>
<organism evidence="3 4">
    <name type="scientific">Roseospirillum parvum</name>
    <dbReference type="NCBI Taxonomy" id="83401"/>
    <lineage>
        <taxon>Bacteria</taxon>
        <taxon>Pseudomonadati</taxon>
        <taxon>Pseudomonadota</taxon>
        <taxon>Alphaproteobacteria</taxon>
        <taxon>Rhodospirillales</taxon>
        <taxon>Rhodospirillaceae</taxon>
        <taxon>Roseospirillum</taxon>
    </lineage>
</organism>
<feature type="region of interest" description="Disordered" evidence="1">
    <location>
        <begin position="49"/>
        <end position="74"/>
    </location>
</feature>
<dbReference type="EMBL" id="FNCV01000004">
    <property type="protein sequence ID" value="SDH09504.1"/>
    <property type="molecule type" value="Genomic_DNA"/>
</dbReference>
<dbReference type="OrthoDB" id="7958481at2"/>
<keyword evidence="4" id="KW-1185">Reference proteome</keyword>
<dbReference type="PANTHER" id="PTHR36837">
    <property type="entry name" value="POLY(3-HYDROXYALKANOATE) POLYMERASE SUBUNIT PHAC"/>
    <property type="match status" value="1"/>
</dbReference>
<evidence type="ECO:0000256" key="1">
    <source>
        <dbReference type="SAM" id="MobiDB-lite"/>
    </source>
</evidence>
<dbReference type="AlphaFoldDB" id="A0A1G7ZLE5"/>
<feature type="domain" description="AB hydrolase-1" evidence="2">
    <location>
        <begin position="80"/>
        <end position="190"/>
    </location>
</feature>
<dbReference type="STRING" id="83401.SAMN05421742_104145"/>
<dbReference type="Gene3D" id="3.40.50.1820">
    <property type="entry name" value="alpha/beta hydrolase"/>
    <property type="match status" value="1"/>
</dbReference>
<dbReference type="RefSeq" id="WP_143130956.1">
    <property type="nucleotide sequence ID" value="NZ_FNCV01000004.1"/>
</dbReference>
<dbReference type="InterPro" id="IPR029058">
    <property type="entry name" value="AB_hydrolase_fold"/>
</dbReference>
<evidence type="ECO:0000259" key="2">
    <source>
        <dbReference type="Pfam" id="PF00561"/>
    </source>
</evidence>
<evidence type="ECO:0000313" key="3">
    <source>
        <dbReference type="EMBL" id="SDH09504.1"/>
    </source>
</evidence>